<dbReference type="Proteomes" id="UP000789901">
    <property type="component" value="Unassembled WGS sequence"/>
</dbReference>
<accession>A0ABM8VZ30</accession>
<comment type="caution">
    <text evidence="1">The sequence shown here is derived from an EMBL/GenBank/DDBJ whole genome shotgun (WGS) entry which is preliminary data.</text>
</comment>
<organism evidence="1 2">
    <name type="scientific">Gigaspora margarita</name>
    <dbReference type="NCBI Taxonomy" id="4874"/>
    <lineage>
        <taxon>Eukaryota</taxon>
        <taxon>Fungi</taxon>
        <taxon>Fungi incertae sedis</taxon>
        <taxon>Mucoromycota</taxon>
        <taxon>Glomeromycotina</taxon>
        <taxon>Glomeromycetes</taxon>
        <taxon>Diversisporales</taxon>
        <taxon>Gigasporaceae</taxon>
        <taxon>Gigaspora</taxon>
    </lineage>
</organism>
<proteinExistence type="predicted"/>
<evidence type="ECO:0000313" key="2">
    <source>
        <dbReference type="Proteomes" id="UP000789901"/>
    </source>
</evidence>
<reference evidence="1 2" key="1">
    <citation type="submission" date="2021-06" db="EMBL/GenBank/DDBJ databases">
        <authorList>
            <person name="Kallberg Y."/>
            <person name="Tangrot J."/>
            <person name="Rosling A."/>
        </authorList>
    </citation>
    <scope>NUCLEOTIDE SEQUENCE [LARGE SCALE GENOMIC DNA]</scope>
    <source>
        <strain evidence="1 2">120-4 pot B 10/14</strain>
    </source>
</reference>
<protein>
    <submittedName>
        <fullName evidence="1">23581_t:CDS:1</fullName>
    </submittedName>
</protein>
<gene>
    <name evidence="1" type="ORF">GMARGA_LOCUS1340</name>
</gene>
<sequence>MYFSKLFKLENKNLILESAEEISLKGKENEEIKKIILSNFSKLFPHFELYNEANYKKDVFSNPPFTAEELFEKMEEIGREMKTLVQATEGSFYFDEGWLSSSLLESEEGCQKIKEFVEGEVSDRLREKVNQHTEISSLPELNQ</sequence>
<dbReference type="EMBL" id="CAJVQB010000344">
    <property type="protein sequence ID" value="CAG8483097.1"/>
    <property type="molecule type" value="Genomic_DNA"/>
</dbReference>
<keyword evidence="2" id="KW-1185">Reference proteome</keyword>
<name>A0ABM8VZ30_GIGMA</name>
<evidence type="ECO:0000313" key="1">
    <source>
        <dbReference type="EMBL" id="CAG8483097.1"/>
    </source>
</evidence>